<protein>
    <submittedName>
        <fullName evidence="3">Uncharacterized protein</fullName>
    </submittedName>
</protein>
<evidence type="ECO:0000256" key="2">
    <source>
        <dbReference type="SAM" id="MobiDB-lite"/>
    </source>
</evidence>
<feature type="region of interest" description="Disordered" evidence="2">
    <location>
        <begin position="321"/>
        <end position="422"/>
    </location>
</feature>
<feature type="coiled-coil region" evidence="1">
    <location>
        <begin position="172"/>
        <end position="248"/>
    </location>
</feature>
<feature type="compositionally biased region" description="Polar residues" evidence="2">
    <location>
        <begin position="404"/>
        <end position="413"/>
    </location>
</feature>
<evidence type="ECO:0000313" key="3">
    <source>
        <dbReference type="EMBL" id="CAD8868013.1"/>
    </source>
</evidence>
<proteinExistence type="predicted"/>
<dbReference type="EMBL" id="HBFQ01059910">
    <property type="protein sequence ID" value="CAD8868013.1"/>
    <property type="molecule type" value="Transcribed_RNA"/>
</dbReference>
<dbReference type="AlphaFoldDB" id="A0A7S1AXD5"/>
<accession>A0A7S1AXD5</accession>
<feature type="compositionally biased region" description="Polar residues" evidence="2">
    <location>
        <begin position="362"/>
        <end position="383"/>
    </location>
</feature>
<keyword evidence="1" id="KW-0175">Coiled coil</keyword>
<evidence type="ECO:0000256" key="1">
    <source>
        <dbReference type="SAM" id="Coils"/>
    </source>
</evidence>
<feature type="coiled-coil region" evidence="1">
    <location>
        <begin position="87"/>
        <end position="132"/>
    </location>
</feature>
<sequence>MLAAKAVSHTTWKSEVPQADDTAPHAGVIFVSIDENTSANAGDMSERRDIEARKKAADEVPKTREVSPGSRATIAHQVALREGLRQQDSLRSNVRHLTDENDTLKSELAEARAKLDTALQELVDENAALRADLEERGDLFVDRLSVSSDIEAALHGGRGRLASGDEAPRSRMDELLEENAELRADLADARAWFEDYTAKAEKTLRHHETQCASFGKLAEEKNALRGELEQMRSELVGTKAELANSKAELESQRFEHARFLVKFLESYSRPDQEERSVQADLKPVKCETLPLMPRSRCVSPDVRCRIMGDAALPIADLGSSVSLSSPRSRLPGTPQRLLSSPKTEALGSVTSTDTGPLLATPESVSRRAQSVQHNRRASQSSVQHAPAFRHRHAAFGSPSPRSIGYSTGASGSLTLARCRPRQ</sequence>
<feature type="compositionally biased region" description="Polar residues" evidence="2">
    <location>
        <begin position="336"/>
        <end position="354"/>
    </location>
</feature>
<reference evidence="3" key="1">
    <citation type="submission" date="2021-01" db="EMBL/GenBank/DDBJ databases">
        <authorList>
            <person name="Corre E."/>
            <person name="Pelletier E."/>
            <person name="Niang G."/>
            <person name="Scheremetjew M."/>
            <person name="Finn R."/>
            <person name="Kale V."/>
            <person name="Holt S."/>
            <person name="Cochrane G."/>
            <person name="Meng A."/>
            <person name="Brown T."/>
            <person name="Cohen L."/>
        </authorList>
    </citation>
    <scope>NUCLEOTIDE SEQUENCE</scope>
</reference>
<gene>
    <name evidence="3" type="ORF">NSCI0253_LOCUS42369</name>
</gene>
<name>A0A7S1AXD5_NOCSC</name>
<feature type="compositionally biased region" description="Low complexity" evidence="2">
    <location>
        <begin position="321"/>
        <end position="332"/>
    </location>
</feature>
<organism evidence="3">
    <name type="scientific">Noctiluca scintillans</name>
    <name type="common">Sea sparkle</name>
    <name type="synonym">Red tide dinoflagellate</name>
    <dbReference type="NCBI Taxonomy" id="2966"/>
    <lineage>
        <taxon>Eukaryota</taxon>
        <taxon>Sar</taxon>
        <taxon>Alveolata</taxon>
        <taxon>Dinophyceae</taxon>
        <taxon>Noctilucales</taxon>
        <taxon>Noctilucaceae</taxon>
        <taxon>Noctiluca</taxon>
    </lineage>
</organism>
<feature type="region of interest" description="Disordered" evidence="2">
    <location>
        <begin position="1"/>
        <end position="20"/>
    </location>
</feature>